<protein>
    <recommendedName>
        <fullName evidence="3">ABM domain-containing protein</fullName>
    </recommendedName>
</protein>
<dbReference type="VEuPathDB" id="FungiDB:PV09_05380"/>
<evidence type="ECO:0000313" key="2">
    <source>
        <dbReference type="Proteomes" id="UP000053259"/>
    </source>
</evidence>
<dbReference type="RefSeq" id="XP_016213497.1">
    <property type="nucleotide sequence ID" value="XM_016358878.1"/>
</dbReference>
<evidence type="ECO:0000313" key="1">
    <source>
        <dbReference type="EMBL" id="KIW03628.1"/>
    </source>
</evidence>
<dbReference type="AlphaFoldDB" id="A0A0D2AA51"/>
<dbReference type="GeneID" id="27313353"/>
<gene>
    <name evidence="1" type="ORF">PV09_05380</name>
</gene>
<evidence type="ECO:0008006" key="3">
    <source>
        <dbReference type="Google" id="ProtNLM"/>
    </source>
</evidence>
<name>A0A0D2AA51_9PEZI</name>
<accession>A0A0D2AA51</accession>
<proteinExistence type="predicted"/>
<dbReference type="EMBL" id="KN847544">
    <property type="protein sequence ID" value="KIW03628.1"/>
    <property type="molecule type" value="Genomic_DNA"/>
</dbReference>
<dbReference type="InParanoid" id="A0A0D2AA51"/>
<organism evidence="1 2">
    <name type="scientific">Verruconis gallopava</name>
    <dbReference type="NCBI Taxonomy" id="253628"/>
    <lineage>
        <taxon>Eukaryota</taxon>
        <taxon>Fungi</taxon>
        <taxon>Dikarya</taxon>
        <taxon>Ascomycota</taxon>
        <taxon>Pezizomycotina</taxon>
        <taxon>Dothideomycetes</taxon>
        <taxon>Pleosporomycetidae</taxon>
        <taxon>Venturiales</taxon>
        <taxon>Sympoventuriaceae</taxon>
        <taxon>Verruconis</taxon>
    </lineage>
</organism>
<dbReference type="HOGENOM" id="CLU_081631_2_1_1"/>
<sequence length="267" mass="30059">MKVPSTNIKLPNQVPKHVQYEFLFLPDPVPTAMITLPVKKSATIEDPKSADGQVWESILKKIEASPGYQRLYWGRWIESENKVQLHVAREKNKQNKDFLKSETWKQILETAQQLAPEGVDVQKDVVVRHAQLNHFSSGSRALGGGAPYTGTAIYFATGRRNWNAVWDLWTTIVPTVPGCMGASGGWITDDVAIPGAPTNMKGGGKWKNCFIAWVGWESIEAHDAFHHTPEFRKRGVILQEANFGYTEYGHVSFTHAREKWELPHAKL</sequence>
<dbReference type="OrthoDB" id="3830579at2759"/>
<keyword evidence="2" id="KW-1185">Reference proteome</keyword>
<dbReference type="Gene3D" id="3.30.70.100">
    <property type="match status" value="2"/>
</dbReference>
<reference evidence="1 2" key="1">
    <citation type="submission" date="2015-01" db="EMBL/GenBank/DDBJ databases">
        <title>The Genome Sequence of Ochroconis gallopava CBS43764.</title>
        <authorList>
            <consortium name="The Broad Institute Genomics Platform"/>
            <person name="Cuomo C."/>
            <person name="de Hoog S."/>
            <person name="Gorbushina A."/>
            <person name="Stielow B."/>
            <person name="Teixiera M."/>
            <person name="Abouelleil A."/>
            <person name="Chapman S.B."/>
            <person name="Priest M."/>
            <person name="Young S.K."/>
            <person name="Wortman J."/>
            <person name="Nusbaum C."/>
            <person name="Birren B."/>
        </authorList>
    </citation>
    <scope>NUCLEOTIDE SEQUENCE [LARGE SCALE GENOMIC DNA]</scope>
    <source>
        <strain evidence="1 2">CBS 43764</strain>
    </source>
</reference>
<dbReference type="Proteomes" id="UP000053259">
    <property type="component" value="Unassembled WGS sequence"/>
</dbReference>